<feature type="region of interest" description="Disordered" evidence="1">
    <location>
        <begin position="185"/>
        <end position="214"/>
    </location>
</feature>
<evidence type="ECO:0000313" key="3">
    <source>
        <dbReference type="EMBL" id="SQI31168.1"/>
    </source>
</evidence>
<dbReference type="RefSeq" id="WP_072701884.1">
    <property type="nucleotide sequence ID" value="NZ_JAFBBL010000001.1"/>
</dbReference>
<feature type="transmembrane region" description="Helical" evidence="2">
    <location>
        <begin position="63"/>
        <end position="84"/>
    </location>
</feature>
<evidence type="ECO:0000313" key="4">
    <source>
        <dbReference type="Proteomes" id="UP000249091"/>
    </source>
</evidence>
<evidence type="ECO:0000256" key="1">
    <source>
        <dbReference type="SAM" id="MobiDB-lite"/>
    </source>
</evidence>
<dbReference type="EMBL" id="LS483468">
    <property type="protein sequence ID" value="SQI31168.1"/>
    <property type="molecule type" value="Genomic_DNA"/>
</dbReference>
<keyword evidence="2" id="KW-1133">Transmembrane helix</keyword>
<dbReference type="AlphaFoldDB" id="A0A2X4U7E4"/>
<dbReference type="Proteomes" id="UP000249091">
    <property type="component" value="Chromosome 1"/>
</dbReference>
<accession>A0A2X4U7E4</accession>
<evidence type="ECO:0000256" key="2">
    <source>
        <dbReference type="SAM" id="Phobius"/>
    </source>
</evidence>
<keyword evidence="2" id="KW-0472">Membrane</keyword>
<feature type="transmembrane region" description="Helical" evidence="2">
    <location>
        <begin position="139"/>
        <end position="161"/>
    </location>
</feature>
<reference evidence="3 4" key="1">
    <citation type="submission" date="2018-06" db="EMBL/GenBank/DDBJ databases">
        <authorList>
            <consortium name="Pathogen Informatics"/>
            <person name="Doyle S."/>
        </authorList>
    </citation>
    <scope>NUCLEOTIDE SEQUENCE [LARGE SCALE GENOMIC DNA]</scope>
    <source>
        <strain evidence="3 4">NCTC10994</strain>
    </source>
</reference>
<dbReference type="SUPFAM" id="SSF103473">
    <property type="entry name" value="MFS general substrate transporter"/>
    <property type="match status" value="1"/>
</dbReference>
<feature type="transmembrane region" description="Helical" evidence="2">
    <location>
        <begin position="96"/>
        <end position="119"/>
    </location>
</feature>
<sequence length="214" mass="23381">MSDASTRSGEARQGLPPWAKKTLVVVATLAVLVIAYFVLAAFVPRWWAQRIAGLAEGGFGRGIMWGLAFGLLSTAIPLVLFACIWQVRRWKHHRALQILLAVAALVIALPNLMTLSIVLGGSNAAHAGERILDVDAPGFRGASLVGAIVGALACVIFFVAVDRYRKRGRDLHHVREDLERQRLEEQRARERRRAADELGTGPEDVPPGSHRTGR</sequence>
<gene>
    <name evidence="3" type="ORF">NCTC10994_01909</name>
</gene>
<dbReference type="STRING" id="1219011.GCA_001895045_03002"/>
<keyword evidence="4" id="KW-1185">Reference proteome</keyword>
<keyword evidence="2" id="KW-0812">Transmembrane</keyword>
<feature type="compositionally biased region" description="Basic and acidic residues" evidence="1">
    <location>
        <begin position="185"/>
        <end position="196"/>
    </location>
</feature>
<name>A0A2X4U7E4_9NOCA</name>
<dbReference type="KEGG" id="rcr:NCTC10994_01909"/>
<dbReference type="InterPro" id="IPR036259">
    <property type="entry name" value="MFS_trans_sf"/>
</dbReference>
<feature type="transmembrane region" description="Helical" evidence="2">
    <location>
        <begin position="22"/>
        <end position="43"/>
    </location>
</feature>
<protein>
    <submittedName>
        <fullName evidence="3">Hypothetical membrane protein</fullName>
    </submittedName>
</protein>
<organism evidence="3 4">
    <name type="scientific">Rhodococcus coprophilus</name>
    <dbReference type="NCBI Taxonomy" id="38310"/>
    <lineage>
        <taxon>Bacteria</taxon>
        <taxon>Bacillati</taxon>
        <taxon>Actinomycetota</taxon>
        <taxon>Actinomycetes</taxon>
        <taxon>Mycobacteriales</taxon>
        <taxon>Nocardiaceae</taxon>
        <taxon>Rhodococcus</taxon>
    </lineage>
</organism>
<proteinExistence type="predicted"/>